<dbReference type="InterPro" id="IPR009937">
    <property type="entry name" value="Phage_holin_3_6"/>
</dbReference>
<comment type="caution">
    <text evidence="2">The sequence shown here is derived from an EMBL/GenBank/DDBJ whole genome shotgun (WGS) entry which is preliminary data.</text>
</comment>
<dbReference type="Pfam" id="PF07332">
    <property type="entry name" value="Phage_holin_3_6"/>
    <property type="match status" value="1"/>
</dbReference>
<evidence type="ECO:0000313" key="3">
    <source>
        <dbReference type="Proteomes" id="UP000078272"/>
    </source>
</evidence>
<accession>A0A175R5H5</accession>
<dbReference type="RefSeq" id="WP_058635854.1">
    <property type="nucleotide sequence ID" value="NZ_LDPZ01000037.1"/>
</dbReference>
<name>A0A175R5H5_9HYPH</name>
<keyword evidence="1" id="KW-0472">Membrane</keyword>
<dbReference type="STRING" id="401562.NS365_15070"/>
<dbReference type="Proteomes" id="UP000078272">
    <property type="component" value="Unassembled WGS sequence"/>
</dbReference>
<keyword evidence="1" id="KW-0812">Transmembrane</keyword>
<reference evidence="2 3" key="1">
    <citation type="journal article" date="2016" name="Front. Microbiol.">
        <title>Genomic Resource of Rice Seed Associated Bacteria.</title>
        <authorList>
            <person name="Midha S."/>
            <person name="Bansal K."/>
            <person name="Sharma S."/>
            <person name="Kumar N."/>
            <person name="Patil P.P."/>
            <person name="Chaudhry V."/>
            <person name="Patil P.B."/>
        </authorList>
    </citation>
    <scope>NUCLEOTIDE SEQUENCE [LARGE SCALE GENOMIC DNA]</scope>
    <source>
        <strain evidence="2 3">NS226</strain>
    </source>
</reference>
<dbReference type="OrthoDB" id="8253466at2"/>
<proteinExistence type="predicted"/>
<sequence length="131" mass="13873">MSVEPRETRSVPDLLADVLREATELFRTEGRLIRAELSDKLSQMQLAGGSLVAGAICLLVSLIILAGALVTAIAKYMDPAWAALLVGVIIAVIGVVLLAAGKKSLEAVNLAPERTLGQLQKDGQLAKEQTR</sequence>
<feature type="transmembrane region" description="Helical" evidence="1">
    <location>
        <begin position="80"/>
        <end position="100"/>
    </location>
</feature>
<dbReference type="AlphaFoldDB" id="A0A175R5H5"/>
<feature type="transmembrane region" description="Helical" evidence="1">
    <location>
        <begin position="51"/>
        <end position="74"/>
    </location>
</feature>
<protein>
    <submittedName>
        <fullName evidence="2">Membrane protein</fullName>
    </submittedName>
</protein>
<keyword evidence="1" id="KW-1133">Transmembrane helix</keyword>
<evidence type="ECO:0000256" key="1">
    <source>
        <dbReference type="SAM" id="Phobius"/>
    </source>
</evidence>
<gene>
    <name evidence="2" type="ORF">NS226_16290</name>
</gene>
<dbReference type="PATRIC" id="fig|401562.3.peg.2979"/>
<evidence type="ECO:0000313" key="2">
    <source>
        <dbReference type="EMBL" id="KTQ90080.1"/>
    </source>
</evidence>
<dbReference type="EMBL" id="LDPZ01000037">
    <property type="protein sequence ID" value="KTQ90080.1"/>
    <property type="molecule type" value="Genomic_DNA"/>
</dbReference>
<organism evidence="2 3">
    <name type="scientific">Aureimonas ureilytica</name>
    <dbReference type="NCBI Taxonomy" id="401562"/>
    <lineage>
        <taxon>Bacteria</taxon>
        <taxon>Pseudomonadati</taxon>
        <taxon>Pseudomonadota</taxon>
        <taxon>Alphaproteobacteria</taxon>
        <taxon>Hyphomicrobiales</taxon>
        <taxon>Aurantimonadaceae</taxon>
        <taxon>Aureimonas</taxon>
    </lineage>
</organism>